<feature type="transmembrane region" description="Helical" evidence="2">
    <location>
        <begin position="125"/>
        <end position="143"/>
    </location>
</feature>
<dbReference type="EMBL" id="LCBN01000036">
    <property type="protein sequence ID" value="KKS12949.1"/>
    <property type="molecule type" value="Genomic_DNA"/>
</dbReference>
<evidence type="ECO:0000256" key="2">
    <source>
        <dbReference type="SAM" id="Phobius"/>
    </source>
</evidence>
<sequence length="752" mass="89010">MEAKNKIKKELTFKQKVLLYFYKSRQYLDNKWHDIHGKIKKFVDSFYFYLIVFGGSVFLFHKASLYFNITVTEGDLHGLAFAIAGIIGASIAIIFSFSTFILQSTADLFSTQYLNKFIQDVKEKVFFWLLVFLTVVAFFTPIFLKNYVLEILVGILFIAFYLIYDLYKELRKRINPETTLTKIRNDAINQLEKRNKELKKHAHIQNRIFEYEKENKDFSLDVQYKTNSNWHFIVLENVKYLFEIGLRLLAKNEINSFNLTVKYIHDIYLKHLSLRNGHFIRMPASFWGSYTFDDEGFTAKILEYLQSISDRIIQDKRKENIYYLLKIYESLLTNSLNIEYADKTLGSHKGNPLLSFILAYYIGLVEKLALSKDNDWIWESIKSISNVSNFVLQRTDDYFVCSQINQAISKISLSCLTENTETFFKELVSIYFNQIRIAWNRYEHNEIFWKDLFKELKKNVLLLSVSSSLSLSVSELFINFHSWQVNVINWIIKLEGEKEKKEHLDKFMQLLERWSDFLLDFARDIGLQNKQVGLPIIQSVDNNLRIIYGIQQKFNDLDLKDIYRTQSNVLSWYFQKTEKVDESFIFNLEQVQEILLREINENLKEKVFDVKGVSDLFIRLVKQHFEKVSVGYGYNHPRVIEKLICLGLVLNKYKVDVTDILKLIDQLNAKYLELNKEYFELKKKEPNLMGPDEYQLCKEIHDLENDLFSYNNGMGMGIKQILKQEIDKIIWNNFIGKIKHCEGVEYKTVPKF</sequence>
<feature type="transmembrane region" description="Helical" evidence="2">
    <location>
        <begin position="46"/>
        <end position="67"/>
    </location>
</feature>
<keyword evidence="2" id="KW-1133">Transmembrane helix</keyword>
<keyword evidence="1" id="KW-0175">Coiled coil</keyword>
<keyword evidence="2" id="KW-0472">Membrane</keyword>
<gene>
    <name evidence="3" type="ORF">UU67_C0036G0005</name>
</gene>
<keyword evidence="2" id="KW-0812">Transmembrane</keyword>
<evidence type="ECO:0000256" key="1">
    <source>
        <dbReference type="SAM" id="Coils"/>
    </source>
</evidence>
<accession>A0A0G0WJ80</accession>
<dbReference type="Proteomes" id="UP000034753">
    <property type="component" value="Unassembled WGS sequence"/>
</dbReference>
<protein>
    <submittedName>
        <fullName evidence="3">Uncharacterized protein</fullName>
    </submittedName>
</protein>
<reference evidence="3 4" key="1">
    <citation type="journal article" date="2015" name="Nature">
        <title>rRNA introns, odd ribosomes, and small enigmatic genomes across a large radiation of phyla.</title>
        <authorList>
            <person name="Brown C.T."/>
            <person name="Hug L.A."/>
            <person name="Thomas B.C."/>
            <person name="Sharon I."/>
            <person name="Castelle C.J."/>
            <person name="Singh A."/>
            <person name="Wilkins M.J."/>
            <person name="Williams K.H."/>
            <person name="Banfield J.F."/>
        </authorList>
    </citation>
    <scope>NUCLEOTIDE SEQUENCE [LARGE SCALE GENOMIC DNA]</scope>
</reference>
<feature type="coiled-coil region" evidence="1">
    <location>
        <begin position="657"/>
        <end position="684"/>
    </location>
</feature>
<dbReference type="AlphaFoldDB" id="A0A0G0WJ80"/>
<evidence type="ECO:0000313" key="4">
    <source>
        <dbReference type="Proteomes" id="UP000034753"/>
    </source>
</evidence>
<feature type="transmembrane region" description="Helical" evidence="2">
    <location>
        <begin position="149"/>
        <end position="167"/>
    </location>
</feature>
<name>A0A0G0WJ80_9BACT</name>
<feature type="transmembrane region" description="Helical" evidence="2">
    <location>
        <begin position="79"/>
        <end position="104"/>
    </location>
</feature>
<evidence type="ECO:0000313" key="3">
    <source>
        <dbReference type="EMBL" id="KKS12949.1"/>
    </source>
</evidence>
<organism evidence="3 4">
    <name type="scientific">Candidatus Daviesbacteria bacterium GW2011_GWB1_41_5</name>
    <dbReference type="NCBI Taxonomy" id="1618429"/>
    <lineage>
        <taxon>Bacteria</taxon>
        <taxon>Candidatus Daviesiibacteriota</taxon>
    </lineage>
</organism>
<comment type="caution">
    <text evidence="3">The sequence shown here is derived from an EMBL/GenBank/DDBJ whole genome shotgun (WGS) entry which is preliminary data.</text>
</comment>
<proteinExistence type="predicted"/>